<evidence type="ECO:0000313" key="5">
    <source>
        <dbReference type="Ensembl" id="ENSSFOP00015075441.1"/>
    </source>
</evidence>
<evidence type="ECO:0000256" key="4">
    <source>
        <dbReference type="SAM" id="MobiDB-lite"/>
    </source>
</evidence>
<dbReference type="SMART" id="SM00320">
    <property type="entry name" value="WD40"/>
    <property type="match status" value="3"/>
</dbReference>
<dbReference type="GO" id="GO:0080008">
    <property type="term" value="C:Cul4-RING E3 ubiquitin ligase complex"/>
    <property type="evidence" value="ECO:0007669"/>
    <property type="project" value="TreeGrafter"/>
</dbReference>
<evidence type="ECO:0000256" key="2">
    <source>
        <dbReference type="ARBA" id="ARBA00022737"/>
    </source>
</evidence>
<proteinExistence type="predicted"/>
<feature type="compositionally biased region" description="Basic and acidic residues" evidence="4">
    <location>
        <begin position="164"/>
        <end position="186"/>
    </location>
</feature>
<reference evidence="5" key="3">
    <citation type="submission" date="2025-09" db="UniProtKB">
        <authorList>
            <consortium name="Ensembl"/>
        </authorList>
    </citation>
    <scope>IDENTIFICATION</scope>
</reference>
<name>A0A8D0CK07_SCLFO</name>
<evidence type="ECO:0000256" key="3">
    <source>
        <dbReference type="PROSITE-ProRule" id="PRU00221"/>
    </source>
</evidence>
<dbReference type="PANTHER" id="PTHR15574:SF39">
    <property type="entry name" value="DDB1- AND CUL4-ASSOCIATED FACTOR 6"/>
    <property type="match status" value="1"/>
</dbReference>
<feature type="region of interest" description="Disordered" evidence="4">
    <location>
        <begin position="142"/>
        <end position="192"/>
    </location>
</feature>
<dbReference type="InterPro" id="IPR001680">
    <property type="entry name" value="WD40_rpt"/>
</dbReference>
<dbReference type="Pfam" id="PF00400">
    <property type="entry name" value="WD40"/>
    <property type="match status" value="2"/>
</dbReference>
<gene>
    <name evidence="5" type="primary">DCAF6</name>
    <name evidence="5" type="synonym">dcaf6</name>
</gene>
<dbReference type="PANTHER" id="PTHR15574">
    <property type="entry name" value="WD REPEAT DOMAIN-CONTAINING FAMILY"/>
    <property type="match status" value="1"/>
</dbReference>
<dbReference type="GO" id="GO:0045944">
    <property type="term" value="P:positive regulation of transcription by RNA polymerase II"/>
    <property type="evidence" value="ECO:0007669"/>
    <property type="project" value="TreeGrafter"/>
</dbReference>
<dbReference type="Gene3D" id="2.130.10.10">
    <property type="entry name" value="YVTN repeat-like/Quinoprotein amine dehydrogenase"/>
    <property type="match status" value="1"/>
</dbReference>
<evidence type="ECO:0000313" key="6">
    <source>
        <dbReference type="Proteomes" id="UP000694397"/>
    </source>
</evidence>
<dbReference type="PROSITE" id="PS50082">
    <property type="entry name" value="WD_REPEATS_2"/>
    <property type="match status" value="1"/>
</dbReference>
<dbReference type="Ensembl" id="ENSSFOT00015082893.1">
    <property type="protein sequence ID" value="ENSSFOP00015075441.1"/>
    <property type="gene ID" value="ENSSFOG00015007509.2"/>
</dbReference>
<dbReference type="SUPFAM" id="SSF50978">
    <property type="entry name" value="WD40 repeat-like"/>
    <property type="match status" value="1"/>
</dbReference>
<sequence length="339" mass="38539">MTVPNDPYTFLSCGEDGTVRWFDIRMKTSCTKEDCKDDILINCRRAATSISICPLIPYYLAVGCSDSSVRIYDRRMLGTRATGNYMGRGTTGMCVRFVPAHLTSKSCRVTSLCYSGDGQEILVSYSSDYIYLFDPKDDQARELKGASEERREELRQPPVKRLRLRGDWSDTGPRARPESERERDGEQSPNVSLMQRMSDMLSRWFEEASEAQSNRGRPQPRARGNYQGPPVAQHLMLLEADNHVVNCLQPHPYDPILASSGIDYDIKIWSPLEELPSFNTVLAEEVITRNELMLEETRNTITVPASFMLRMLASLNHIRTDRMEGDRSEGSGQENEDEQ</sequence>
<keyword evidence="1 3" id="KW-0853">WD repeat</keyword>
<feature type="region of interest" description="Disordered" evidence="4">
    <location>
        <begin position="320"/>
        <end position="339"/>
    </location>
</feature>
<feature type="compositionally biased region" description="Basic and acidic residues" evidence="4">
    <location>
        <begin position="142"/>
        <end position="155"/>
    </location>
</feature>
<feature type="repeat" description="WD" evidence="3">
    <location>
        <begin position="238"/>
        <end position="270"/>
    </location>
</feature>
<keyword evidence="2" id="KW-0677">Repeat</keyword>
<evidence type="ECO:0000256" key="1">
    <source>
        <dbReference type="ARBA" id="ARBA00022574"/>
    </source>
</evidence>
<reference evidence="5 6" key="1">
    <citation type="submission" date="2019-04" db="EMBL/GenBank/DDBJ databases">
        <authorList>
            <consortium name="Wellcome Sanger Institute Data Sharing"/>
        </authorList>
    </citation>
    <scope>NUCLEOTIDE SEQUENCE [LARGE SCALE GENOMIC DNA]</scope>
</reference>
<keyword evidence="6" id="KW-1185">Reference proteome</keyword>
<dbReference type="InterPro" id="IPR015943">
    <property type="entry name" value="WD40/YVTN_repeat-like_dom_sf"/>
</dbReference>
<feature type="compositionally biased region" description="Basic and acidic residues" evidence="4">
    <location>
        <begin position="320"/>
        <end position="329"/>
    </location>
</feature>
<dbReference type="Proteomes" id="UP000694397">
    <property type="component" value="Chromosome 1"/>
</dbReference>
<dbReference type="AlphaFoldDB" id="A0A8D0CK07"/>
<protein>
    <submittedName>
        <fullName evidence="5">Ddb1 and cul4 associated factor 6</fullName>
    </submittedName>
</protein>
<dbReference type="InterPro" id="IPR045151">
    <property type="entry name" value="DCAF8"/>
</dbReference>
<reference evidence="5" key="2">
    <citation type="submission" date="2025-08" db="UniProtKB">
        <authorList>
            <consortium name="Ensembl"/>
        </authorList>
    </citation>
    <scope>IDENTIFICATION</scope>
</reference>
<dbReference type="InterPro" id="IPR036322">
    <property type="entry name" value="WD40_repeat_dom_sf"/>
</dbReference>
<organism evidence="5 6">
    <name type="scientific">Scleropages formosus</name>
    <name type="common">Asian bonytongue</name>
    <name type="synonym">Osteoglossum formosum</name>
    <dbReference type="NCBI Taxonomy" id="113540"/>
    <lineage>
        <taxon>Eukaryota</taxon>
        <taxon>Metazoa</taxon>
        <taxon>Chordata</taxon>
        <taxon>Craniata</taxon>
        <taxon>Vertebrata</taxon>
        <taxon>Euteleostomi</taxon>
        <taxon>Actinopterygii</taxon>
        <taxon>Neopterygii</taxon>
        <taxon>Teleostei</taxon>
        <taxon>Osteoglossocephala</taxon>
        <taxon>Osteoglossomorpha</taxon>
        <taxon>Osteoglossiformes</taxon>
        <taxon>Osteoglossidae</taxon>
        <taxon>Scleropages</taxon>
    </lineage>
</organism>
<dbReference type="GO" id="GO:0005737">
    <property type="term" value="C:cytoplasm"/>
    <property type="evidence" value="ECO:0007669"/>
    <property type="project" value="TreeGrafter"/>
</dbReference>
<dbReference type="GeneTree" id="ENSGT00950000182900"/>
<accession>A0A8D0CK07</accession>